<dbReference type="Proteomes" id="UP000028990">
    <property type="component" value="Unassembled WGS sequence"/>
</dbReference>
<reference evidence="1 2" key="1">
    <citation type="submission" date="2013-11" db="EMBL/GenBank/DDBJ databases">
        <title>The Damaraland mole rat (Fukomys damarensis) genome and evolution of African mole rats.</title>
        <authorList>
            <person name="Gladyshev V.N."/>
            <person name="Fang X."/>
        </authorList>
    </citation>
    <scope>NUCLEOTIDE SEQUENCE [LARGE SCALE GENOMIC DNA]</scope>
    <source>
        <tissue evidence="1">Liver</tissue>
    </source>
</reference>
<dbReference type="AlphaFoldDB" id="A0A091CJP1"/>
<proteinExistence type="predicted"/>
<gene>
    <name evidence="1" type="ORF">H920_19960</name>
</gene>
<sequence length="456" mass="50201">MPQPRPNPDTSGLGTEVPDRSLPRYHSFQGIAQLLHYTKANIQVLHEHLLRRKQPRTQKDSYVEEMDVEARLTELCEEVKKIENPDELEEQTAYEKEALQEAKCRSLCESLVKLKSNLPAPSTKEYHIVVNGDSIKLPDTNATYASSRFSDSGVESEPCSFATHSNLDIVLEIAQGQGPYNNERLFPQLLMKPDDNVKFSLGSHCTESTSALSEIQSSLTSINSLLSDDELSPHENSKKSIVPECQLSNSKTVLNLGTIDLPKCEETKKSSIILQQQSVVFSEHLDNETSVMHSLNSSTKDPLLLVFSDKDTSSGVKAVAAPNLTWILHVKSPDKSHNSSRTARLNSKLICLGAHCVVSGSVSTNSEVSKDRTVGKKSSDALHLKQICSEVPKVESETQLDTSDPFPASTDMVKQGLVENYFGSQSITDISDTCDVNYSNSGSPQKENHEKGISNV</sequence>
<evidence type="ECO:0000313" key="2">
    <source>
        <dbReference type="Proteomes" id="UP000028990"/>
    </source>
</evidence>
<keyword evidence="2" id="KW-1185">Reference proteome</keyword>
<evidence type="ECO:0000313" key="1">
    <source>
        <dbReference type="EMBL" id="KFO18749.1"/>
    </source>
</evidence>
<organism evidence="1 2">
    <name type="scientific">Fukomys damarensis</name>
    <name type="common">Damaraland mole rat</name>
    <name type="synonym">Cryptomys damarensis</name>
    <dbReference type="NCBI Taxonomy" id="885580"/>
    <lineage>
        <taxon>Eukaryota</taxon>
        <taxon>Metazoa</taxon>
        <taxon>Chordata</taxon>
        <taxon>Craniata</taxon>
        <taxon>Vertebrata</taxon>
        <taxon>Euteleostomi</taxon>
        <taxon>Mammalia</taxon>
        <taxon>Eutheria</taxon>
        <taxon>Euarchontoglires</taxon>
        <taxon>Glires</taxon>
        <taxon>Rodentia</taxon>
        <taxon>Hystricomorpha</taxon>
        <taxon>Bathyergidae</taxon>
        <taxon>Fukomys</taxon>
    </lineage>
</organism>
<dbReference type="EMBL" id="KN125342">
    <property type="protein sequence ID" value="KFO18749.1"/>
    <property type="molecule type" value="Genomic_DNA"/>
</dbReference>
<protein>
    <submittedName>
        <fullName evidence="1">Protein FAM135A</fullName>
    </submittedName>
</protein>
<name>A0A091CJP1_FUKDA</name>
<accession>A0A091CJP1</accession>